<proteinExistence type="predicted"/>
<dbReference type="AlphaFoldDB" id="A0A0E9U3B0"/>
<evidence type="ECO:0000313" key="1">
    <source>
        <dbReference type="EMBL" id="JAH60271.1"/>
    </source>
</evidence>
<sequence>MLTGAQCLKVILQFLGMAKQRPGKQGNTNSLDLLKLTWLT</sequence>
<organism evidence="1">
    <name type="scientific">Anguilla anguilla</name>
    <name type="common">European freshwater eel</name>
    <name type="synonym">Muraena anguilla</name>
    <dbReference type="NCBI Taxonomy" id="7936"/>
    <lineage>
        <taxon>Eukaryota</taxon>
        <taxon>Metazoa</taxon>
        <taxon>Chordata</taxon>
        <taxon>Craniata</taxon>
        <taxon>Vertebrata</taxon>
        <taxon>Euteleostomi</taxon>
        <taxon>Actinopterygii</taxon>
        <taxon>Neopterygii</taxon>
        <taxon>Teleostei</taxon>
        <taxon>Anguilliformes</taxon>
        <taxon>Anguillidae</taxon>
        <taxon>Anguilla</taxon>
    </lineage>
</organism>
<name>A0A0E9U3B0_ANGAN</name>
<protein>
    <submittedName>
        <fullName evidence="1">Uncharacterized protein</fullName>
    </submittedName>
</protein>
<accession>A0A0E9U3B0</accession>
<reference evidence="1" key="2">
    <citation type="journal article" date="2015" name="Fish Shellfish Immunol.">
        <title>Early steps in the European eel (Anguilla anguilla)-Vibrio vulnificus interaction in the gills: Role of the RtxA13 toxin.</title>
        <authorList>
            <person name="Callol A."/>
            <person name="Pajuelo D."/>
            <person name="Ebbesson L."/>
            <person name="Teles M."/>
            <person name="MacKenzie S."/>
            <person name="Amaro C."/>
        </authorList>
    </citation>
    <scope>NUCLEOTIDE SEQUENCE</scope>
</reference>
<dbReference type="EMBL" id="GBXM01048306">
    <property type="protein sequence ID" value="JAH60271.1"/>
    <property type="molecule type" value="Transcribed_RNA"/>
</dbReference>
<reference evidence="1" key="1">
    <citation type="submission" date="2014-11" db="EMBL/GenBank/DDBJ databases">
        <authorList>
            <person name="Amaro Gonzalez C."/>
        </authorList>
    </citation>
    <scope>NUCLEOTIDE SEQUENCE</scope>
</reference>